<keyword evidence="3 9" id="KW-1015">Disulfide bond</keyword>
<keyword evidence="16" id="KW-1185">Reference proteome</keyword>
<evidence type="ECO:0000256" key="8">
    <source>
        <dbReference type="PIRSR" id="PIRSR601548-3"/>
    </source>
</evidence>
<dbReference type="EC" id="3.4.-.-" evidence="13"/>
<reference evidence="15 16" key="1">
    <citation type="submission" date="2020-08" db="EMBL/GenBank/DDBJ databases">
        <authorList>
            <person name="Hejnol A."/>
        </authorList>
    </citation>
    <scope>NUCLEOTIDE SEQUENCE [LARGE SCALE GENOMIC DNA]</scope>
</reference>
<name>A0A7I8VX62_9ANNE</name>
<evidence type="ECO:0000256" key="1">
    <source>
        <dbReference type="ARBA" id="ARBA00008139"/>
    </source>
</evidence>
<evidence type="ECO:0000256" key="9">
    <source>
        <dbReference type="PIRSR" id="PIRSR601548-4"/>
    </source>
</evidence>
<feature type="chain" id="PRO_5029890195" description="Angiotensin-converting enzyme" evidence="14">
    <location>
        <begin position="24"/>
        <end position="653"/>
    </location>
</feature>
<comment type="similarity">
    <text evidence="1 12 13">Belongs to the peptidase M2 family.</text>
</comment>
<dbReference type="GO" id="GO:0046872">
    <property type="term" value="F:metal ion binding"/>
    <property type="evidence" value="ECO:0007669"/>
    <property type="project" value="UniProtKB-KW"/>
</dbReference>
<evidence type="ECO:0000313" key="15">
    <source>
        <dbReference type="EMBL" id="CAD5120084.1"/>
    </source>
</evidence>
<feature type="binding site" evidence="11">
    <location>
        <position position="444"/>
    </location>
    <ligand>
        <name>Zn(2+)</name>
        <dbReference type="ChEBI" id="CHEBI:29105"/>
        <label>2</label>
        <note>catalytic</note>
    </ligand>
</feature>
<feature type="binding site" evidence="11">
    <location>
        <position position="416"/>
    </location>
    <ligand>
        <name>Zn(2+)</name>
        <dbReference type="ChEBI" id="CHEBI:29105"/>
        <label>2</label>
        <note>catalytic</note>
    </ligand>
</feature>
<feature type="binding site" evidence="8">
    <location>
        <position position="420"/>
    </location>
    <ligand>
        <name>Zn(2+)</name>
        <dbReference type="ChEBI" id="CHEBI:29105"/>
        <label>1</label>
        <note>catalytic</note>
    </ligand>
</feature>
<organism evidence="15 16">
    <name type="scientific">Dimorphilus gyrociliatus</name>
    <dbReference type="NCBI Taxonomy" id="2664684"/>
    <lineage>
        <taxon>Eukaryota</taxon>
        <taxon>Metazoa</taxon>
        <taxon>Spiralia</taxon>
        <taxon>Lophotrochozoa</taxon>
        <taxon>Annelida</taxon>
        <taxon>Polychaeta</taxon>
        <taxon>Polychaeta incertae sedis</taxon>
        <taxon>Dinophilidae</taxon>
        <taxon>Dimorphilus</taxon>
    </lineage>
</organism>
<feature type="glycosylation site" description="N-linked (GlcNAc...) asparagine" evidence="6">
    <location>
        <position position="104"/>
    </location>
</feature>
<dbReference type="GO" id="GO:0004180">
    <property type="term" value="F:carboxypeptidase activity"/>
    <property type="evidence" value="ECO:0007669"/>
    <property type="project" value="UniProtKB-KW"/>
</dbReference>
<dbReference type="GO" id="GO:0008241">
    <property type="term" value="F:peptidyl-dipeptidase activity"/>
    <property type="evidence" value="ECO:0007669"/>
    <property type="project" value="InterPro"/>
</dbReference>
<evidence type="ECO:0000256" key="13">
    <source>
        <dbReference type="RuleBase" id="RU361144"/>
    </source>
</evidence>
<keyword evidence="4 6" id="KW-0325">Glycoprotein</keyword>
<dbReference type="Proteomes" id="UP000549394">
    <property type="component" value="Unassembled WGS sequence"/>
</dbReference>
<dbReference type="OrthoDB" id="10029630at2759"/>
<dbReference type="PANTHER" id="PTHR10514">
    <property type="entry name" value="ANGIOTENSIN-CONVERTING ENZYME"/>
    <property type="match status" value="1"/>
</dbReference>
<evidence type="ECO:0000256" key="5">
    <source>
        <dbReference type="PIRSR" id="PIRSR601548-1"/>
    </source>
</evidence>
<dbReference type="PROSITE" id="PS52011">
    <property type="entry name" value="PEPTIDASE_M2"/>
    <property type="match status" value="1"/>
</dbReference>
<comment type="cofactor">
    <cofactor evidence="13">
        <name>Zn(2+)</name>
        <dbReference type="ChEBI" id="CHEBI:29105"/>
    </cofactor>
    <text evidence="13">Binds 1 zinc ion per subunit.</text>
</comment>
<keyword evidence="13" id="KW-0378">Hydrolase</keyword>
<comment type="caution">
    <text evidence="12">Lacks conserved residue(s) required for the propagation of feature annotation.</text>
</comment>
<dbReference type="CDD" id="cd06461">
    <property type="entry name" value="M2_ACE"/>
    <property type="match status" value="1"/>
</dbReference>
<feature type="binding site" evidence="8">
    <location>
        <position position="416"/>
    </location>
    <ligand>
        <name>Zn(2+)</name>
        <dbReference type="ChEBI" id="CHEBI:29105"/>
        <label>1</label>
        <note>catalytic</note>
    </ligand>
</feature>
<evidence type="ECO:0000256" key="7">
    <source>
        <dbReference type="PIRSR" id="PIRSR601548-2"/>
    </source>
</evidence>
<dbReference type="Gene3D" id="1.10.1370.30">
    <property type="match status" value="2"/>
</dbReference>
<feature type="signal peptide" evidence="14">
    <location>
        <begin position="1"/>
        <end position="23"/>
    </location>
</feature>
<evidence type="ECO:0000256" key="4">
    <source>
        <dbReference type="ARBA" id="ARBA00023180"/>
    </source>
</evidence>
<feature type="active site" description="Proton acceptor 2" evidence="10">
    <location>
        <position position="417"/>
    </location>
</feature>
<evidence type="ECO:0000256" key="6">
    <source>
        <dbReference type="PIRSR" id="PIRSR601548-10"/>
    </source>
</evidence>
<dbReference type="EMBL" id="CAJFCJ010000012">
    <property type="protein sequence ID" value="CAD5120084.1"/>
    <property type="molecule type" value="Genomic_DNA"/>
</dbReference>
<protein>
    <recommendedName>
        <fullName evidence="13">Angiotensin-converting enzyme</fullName>
        <ecNumber evidence="13">3.4.-.-</ecNumber>
    </recommendedName>
</protein>
<accession>A0A7I8VX62</accession>
<dbReference type="InterPro" id="IPR001548">
    <property type="entry name" value="Peptidase_M2"/>
</dbReference>
<keyword evidence="13" id="KW-0121">Carboxypeptidase</keyword>
<dbReference type="GO" id="GO:0006508">
    <property type="term" value="P:proteolysis"/>
    <property type="evidence" value="ECO:0007669"/>
    <property type="project" value="UniProtKB-KW"/>
</dbReference>
<feature type="disulfide bond" evidence="9">
    <location>
        <begin position="575"/>
        <end position="587"/>
    </location>
</feature>
<evidence type="ECO:0000256" key="2">
    <source>
        <dbReference type="ARBA" id="ARBA00022729"/>
    </source>
</evidence>
<evidence type="ECO:0000256" key="12">
    <source>
        <dbReference type="PROSITE-ProRule" id="PRU01355"/>
    </source>
</evidence>
<dbReference type="SUPFAM" id="SSF55486">
    <property type="entry name" value="Metalloproteases ('zincins'), catalytic domain"/>
    <property type="match status" value="1"/>
</dbReference>
<keyword evidence="8 13" id="KW-0479">Metal-binding</keyword>
<feature type="binding site" evidence="11">
    <location>
        <position position="420"/>
    </location>
    <ligand>
        <name>Zn(2+)</name>
        <dbReference type="ChEBI" id="CHEBI:29105"/>
        <label>2</label>
        <note>catalytic</note>
    </ligand>
</feature>
<proteinExistence type="inferred from homology"/>
<feature type="active site" description="Proton donor 2" evidence="10">
    <location>
        <position position="550"/>
    </location>
</feature>
<feature type="binding site" evidence="7">
    <location>
        <position position="257"/>
    </location>
    <ligand>
        <name>chloride</name>
        <dbReference type="ChEBI" id="CHEBI:17996"/>
        <label>1</label>
    </ligand>
</feature>
<keyword evidence="13" id="KW-0482">Metalloprotease</keyword>
<feature type="active site" description="Proton donor 1" evidence="5">
    <location>
        <position position="550"/>
    </location>
</feature>
<dbReference type="Pfam" id="PF01401">
    <property type="entry name" value="Peptidase_M2"/>
    <property type="match status" value="1"/>
</dbReference>
<feature type="binding site" evidence="7">
    <location>
        <position position="559"/>
    </location>
    <ligand>
        <name>chloride</name>
        <dbReference type="ChEBI" id="CHEBI:17996"/>
        <label>1</label>
    </ligand>
</feature>
<evidence type="ECO:0000256" key="10">
    <source>
        <dbReference type="PIRSR" id="PIRSR601548-6"/>
    </source>
</evidence>
<feature type="active site" description="Proton acceptor 1" evidence="5">
    <location>
        <position position="417"/>
    </location>
</feature>
<dbReference type="PANTHER" id="PTHR10514:SF27">
    <property type="entry name" value="ANGIOTENSIN-CONVERTING ENZYME"/>
    <property type="match status" value="1"/>
</dbReference>
<keyword evidence="8 13" id="KW-0862">Zinc</keyword>
<comment type="caution">
    <text evidence="15">The sequence shown here is derived from an EMBL/GenBank/DDBJ whole genome shotgun (WGS) entry which is preliminary data.</text>
</comment>
<evidence type="ECO:0000256" key="11">
    <source>
        <dbReference type="PIRSR" id="PIRSR601548-8"/>
    </source>
</evidence>
<feature type="binding site" evidence="8">
    <location>
        <position position="444"/>
    </location>
    <ligand>
        <name>Zn(2+)</name>
        <dbReference type="ChEBI" id="CHEBI:29105"/>
        <label>1</label>
        <note>catalytic</note>
    </ligand>
</feature>
<evidence type="ECO:0000256" key="3">
    <source>
        <dbReference type="ARBA" id="ARBA00023157"/>
    </source>
</evidence>
<keyword evidence="2 14" id="KW-0732">Signal</keyword>
<dbReference type="GO" id="GO:0005886">
    <property type="term" value="C:plasma membrane"/>
    <property type="evidence" value="ECO:0007669"/>
    <property type="project" value="TreeGrafter"/>
</dbReference>
<evidence type="ECO:0000313" key="16">
    <source>
        <dbReference type="Proteomes" id="UP000549394"/>
    </source>
</evidence>
<dbReference type="AlphaFoldDB" id="A0A7I8VX62"/>
<keyword evidence="13" id="KW-0645">Protease</keyword>
<dbReference type="GO" id="GO:0008237">
    <property type="term" value="F:metallopeptidase activity"/>
    <property type="evidence" value="ECO:0007669"/>
    <property type="project" value="UniProtKB-KW"/>
</dbReference>
<feature type="glycosylation site" description="N-linked (GlcNAc...) (complex) asparagine" evidence="6">
    <location>
        <position position="140"/>
    </location>
</feature>
<feature type="disulfide bond" evidence="9 12">
    <location>
        <begin position="385"/>
        <end position="403"/>
    </location>
</feature>
<gene>
    <name evidence="15" type="ORF">DGYR_LOCUS8224</name>
</gene>
<evidence type="ECO:0000256" key="14">
    <source>
        <dbReference type="SAM" id="SignalP"/>
    </source>
</evidence>
<sequence length="653" mass="77012">MEFHFILPVLLLVTCCSVKSVISEEDEILKTFYNLLNERHADKVELNTPRLREILKKIFQNKEKKPSDLYEIELEAKKWIEEYGHRRDKIAYYSSLLSFNYLSNITDSNMKAMNEFSAEIQRKERPLEEHAKYLLDNLKNSKNETLLKILKGISISTASKNESKNRELLKLKSKCEADYGEGTVELDGIKYPLEPNITTMLAKSRNPKVLEKIWIEWRNSVGRKIRKIYPKIIEIEREIDAENGQKDPIKFRLKESYGDDKVEKEASDLYDDLKPLYEKLHAYVRYKLHKFYGNYQKPYGYMKANLLGNMWAQQWPEILDIVAPYPDLLDSMNFSNSLSEKNFTVVDMFKTAEKFFKSITLFPMVEKFWKNSMFTKPTDGRQVVCHPAAFDLGYKNDYRIKMCAVVAQTDFLTIHHEMGHIEYYMSYRNQSYFYRNGANPAFHEAIGDTIALSAGNPTHLKTIGLFKELKNPLDREKRNINYLLQKALEKLTVVPWSLVICKWTWAVRRGEIKPKDYNKFWWYLRKKYQGIKPPVKRDDDIDMDAASKYHVASFTPYLRYLFSFVAQFQFHEALCKEKKHEGPVYLCDIYKSTKAGNKLKSMLELGSKRPWREVLEEFTGTNKFDSKALRNFFEPLEKWLDVYIETKNIPLGW</sequence>
<dbReference type="PRINTS" id="PR00791">
    <property type="entry name" value="PEPDIPTASEA"/>
</dbReference>